<dbReference type="InterPro" id="IPR005835">
    <property type="entry name" value="NTP_transferase_dom"/>
</dbReference>
<dbReference type="AlphaFoldDB" id="A0A6S5TQ24"/>
<dbReference type="PANTHER" id="PTHR22572">
    <property type="entry name" value="SUGAR-1-PHOSPHATE GUANYL TRANSFERASE"/>
    <property type="match status" value="1"/>
</dbReference>
<dbReference type="InterPro" id="IPR050486">
    <property type="entry name" value="Mannose-1P_guanyltransferase"/>
</dbReference>
<dbReference type="GO" id="GO:0016740">
    <property type="term" value="F:transferase activity"/>
    <property type="evidence" value="ECO:0007669"/>
    <property type="project" value="UniProtKB-KW"/>
</dbReference>
<dbReference type="Pfam" id="PF00483">
    <property type="entry name" value="NTP_transferase"/>
    <property type="match status" value="1"/>
</dbReference>
<reference evidence="2 3" key="1">
    <citation type="submission" date="2019-12" db="EMBL/GenBank/DDBJ databases">
        <title>complete genome sequences of Pseudomonas putida str. WP8-W18-CRE-01 isolated from wastewater treatment plant effluent.</title>
        <authorList>
            <person name="Sekizuka T."/>
            <person name="Itokawa K."/>
            <person name="Yatsu K."/>
            <person name="Inamine Y."/>
            <person name="Kuroda M."/>
        </authorList>
    </citation>
    <scope>NUCLEOTIDE SEQUENCE [LARGE SCALE GENOMIC DNA]</scope>
    <source>
        <strain evidence="2 3">WP8-W18-CRE-01</strain>
    </source>
</reference>
<name>A0A6S5TQ24_PSEPU</name>
<proteinExistence type="predicted"/>
<protein>
    <submittedName>
        <fullName evidence="2">D-glycero-d-manno-heptose 1-phosphate guanosyltransferase</fullName>
    </submittedName>
</protein>
<organism evidence="2 3">
    <name type="scientific">Pseudomonas putida</name>
    <name type="common">Arthrobacter siderocapsulatus</name>
    <dbReference type="NCBI Taxonomy" id="303"/>
    <lineage>
        <taxon>Bacteria</taxon>
        <taxon>Pseudomonadati</taxon>
        <taxon>Pseudomonadota</taxon>
        <taxon>Gammaproteobacteria</taxon>
        <taxon>Pseudomonadales</taxon>
        <taxon>Pseudomonadaceae</taxon>
        <taxon>Pseudomonas</taxon>
    </lineage>
</organism>
<dbReference type="Proteomes" id="UP000515680">
    <property type="component" value="Chromosome"/>
</dbReference>
<dbReference type="SUPFAM" id="SSF53448">
    <property type="entry name" value="Nucleotide-diphospho-sugar transferases"/>
    <property type="match status" value="1"/>
</dbReference>
<dbReference type="InterPro" id="IPR029044">
    <property type="entry name" value="Nucleotide-diphossugar_trans"/>
</dbReference>
<feature type="domain" description="Nucleotidyl transferase" evidence="1">
    <location>
        <begin position="4"/>
        <end position="223"/>
    </location>
</feature>
<dbReference type="EMBL" id="AP022227">
    <property type="protein sequence ID" value="BBT39266.1"/>
    <property type="molecule type" value="Genomic_DNA"/>
</dbReference>
<dbReference type="RefSeq" id="WP_090345446.1">
    <property type="nucleotide sequence ID" value="NZ_AP022227.1"/>
</dbReference>
<keyword evidence="2" id="KW-0808">Transferase</keyword>
<dbReference type="Gene3D" id="3.90.550.10">
    <property type="entry name" value="Spore Coat Polysaccharide Biosynthesis Protein SpsA, Chain A"/>
    <property type="match status" value="1"/>
</dbReference>
<sequence length="231" mass="24447">MRAYVLCGGFGTRLQTVTQGTQKALVTVHGAPFLQVVLCQLAQAGITDVVLCAHYRADQMAAQLDALAQASGLALCLVVEAEPLGTGGALLNALIEQPAQGRYLVLNADTYLDAPAYRLAVAAAGNAVVGVKVEDRSRYGSLSVDHANGLRSIDEKGVDGPGLINAGVYAFDSVSFEGRAVQACSLERDLLPDLLVRGPVEVCEYLGRFIDIGTPESFARYSTEFHMDTAQ</sequence>
<evidence type="ECO:0000313" key="3">
    <source>
        <dbReference type="Proteomes" id="UP000515680"/>
    </source>
</evidence>
<gene>
    <name evidence="2" type="primary">wcbM</name>
    <name evidence="2" type="ORF">WP8W18C01_16070</name>
</gene>
<accession>A0A6S5TQ24</accession>
<evidence type="ECO:0000259" key="1">
    <source>
        <dbReference type="Pfam" id="PF00483"/>
    </source>
</evidence>
<evidence type="ECO:0000313" key="2">
    <source>
        <dbReference type="EMBL" id="BBT39266.1"/>
    </source>
</evidence>